<dbReference type="FunFam" id="3.40.630.30:FF:000043">
    <property type="entry name" value="Glucosamine 6-phosphate N-acetyltransferase"/>
    <property type="match status" value="1"/>
</dbReference>
<evidence type="ECO:0000313" key="10">
    <source>
        <dbReference type="WBParaSite" id="PSAMB.scaffold1655size28963.g14217.t1"/>
    </source>
</evidence>
<evidence type="ECO:0000259" key="8">
    <source>
        <dbReference type="PROSITE" id="PS51186"/>
    </source>
</evidence>
<dbReference type="GO" id="GO:0006048">
    <property type="term" value="P:UDP-N-acetylglucosamine biosynthetic process"/>
    <property type="evidence" value="ECO:0007669"/>
    <property type="project" value="UniProtKB-UniRule"/>
</dbReference>
<dbReference type="PANTHER" id="PTHR13355">
    <property type="entry name" value="GLUCOSAMINE 6-PHOSPHATE N-ACETYLTRANSFERASE"/>
    <property type="match status" value="1"/>
</dbReference>
<reference evidence="10 11" key="1">
    <citation type="submission" date="2022-11" db="UniProtKB">
        <authorList>
            <consortium name="WormBaseParasite"/>
        </authorList>
    </citation>
    <scope>IDENTIFICATION</scope>
</reference>
<dbReference type="Proteomes" id="UP000887566">
    <property type="component" value="Unplaced"/>
</dbReference>
<keyword evidence="3 6" id="KW-0808">Transferase</keyword>
<evidence type="ECO:0000256" key="2">
    <source>
        <dbReference type="ARBA" id="ARBA00006048"/>
    </source>
</evidence>
<dbReference type="PROSITE" id="PS51186">
    <property type="entry name" value="GNAT"/>
    <property type="match status" value="1"/>
</dbReference>
<dbReference type="InterPro" id="IPR000182">
    <property type="entry name" value="GNAT_dom"/>
</dbReference>
<comment type="catalytic activity">
    <reaction evidence="5 6">
        <text>D-glucosamine 6-phosphate + acetyl-CoA = N-acetyl-D-glucosamine 6-phosphate + CoA + H(+)</text>
        <dbReference type="Rhea" id="RHEA:10292"/>
        <dbReference type="ChEBI" id="CHEBI:15378"/>
        <dbReference type="ChEBI" id="CHEBI:57287"/>
        <dbReference type="ChEBI" id="CHEBI:57288"/>
        <dbReference type="ChEBI" id="CHEBI:57513"/>
        <dbReference type="ChEBI" id="CHEBI:58725"/>
        <dbReference type="EC" id="2.3.1.4"/>
    </reaction>
</comment>
<feature type="domain" description="N-acetyltransferase" evidence="8">
    <location>
        <begin position="63"/>
        <end position="219"/>
    </location>
</feature>
<dbReference type="SUPFAM" id="SSF55729">
    <property type="entry name" value="Acyl-CoA N-acyltransferases (Nat)"/>
    <property type="match status" value="1"/>
</dbReference>
<evidence type="ECO:0000313" key="9">
    <source>
        <dbReference type="Proteomes" id="UP000887566"/>
    </source>
</evidence>
<keyword evidence="9" id="KW-1185">Reference proteome</keyword>
<dbReference type="EC" id="2.3.1.4" evidence="6"/>
<dbReference type="InterPro" id="IPR039143">
    <property type="entry name" value="GNPNAT1-like"/>
</dbReference>
<protein>
    <recommendedName>
        <fullName evidence="6">Glucosamine 6-phosphate N-acetyltransferase</fullName>
        <ecNumber evidence="6">2.3.1.4</ecNumber>
    </recommendedName>
</protein>
<feature type="region of interest" description="Disordered" evidence="7">
    <location>
        <begin position="1"/>
        <end position="20"/>
    </location>
</feature>
<evidence type="ECO:0000256" key="4">
    <source>
        <dbReference type="ARBA" id="ARBA00023315"/>
    </source>
</evidence>
<dbReference type="WBParaSite" id="PSAMB.scaffold672size44133.g7834.t1">
    <property type="protein sequence ID" value="PSAMB.scaffold672size44133.g7834.t1"/>
    <property type="gene ID" value="PSAMB.scaffold672size44133.g7834"/>
</dbReference>
<sequence>MAAIVKTPSTGKIPQEANNNDGLLLSPEALLSGDDRTMFSPTLIGQVQEQFNLSLPNDPDGGLTVRPLKVGDYDRGYLPLLSQLTSVGSISKAQFVERFNVMANTRPQAYYVVVIEEKKTEQVVGSATLVLEWKFIHEAGARGRVEDVVVSDEMRGRQLGKVLNQHLVALATHFGVYKLSLECKDKLIGFYEQFGFVKDAGNNFMVKRFDKPEDQLAKL</sequence>
<keyword evidence="4 6" id="KW-0012">Acyltransferase</keyword>
<accession>A0A914V8C9</accession>
<evidence type="ECO:0000256" key="6">
    <source>
        <dbReference type="RuleBase" id="RU365086"/>
    </source>
</evidence>
<proteinExistence type="inferred from homology"/>
<comment type="pathway">
    <text evidence="1 6">Nucleotide-sugar biosynthesis; UDP-N-acetyl-alpha-D-glucosamine biosynthesis; N-acetyl-alpha-D-glucosamine 1-phosphate from alpha-D-glucosamine 6-phosphate (route I): step 1/2.</text>
</comment>
<comment type="similarity">
    <text evidence="2 6">Belongs to the acetyltransferase family. GNA1 subfamily.</text>
</comment>
<evidence type="ECO:0000256" key="7">
    <source>
        <dbReference type="SAM" id="MobiDB-lite"/>
    </source>
</evidence>
<evidence type="ECO:0000256" key="5">
    <source>
        <dbReference type="ARBA" id="ARBA00048964"/>
    </source>
</evidence>
<feature type="compositionally biased region" description="Polar residues" evidence="7">
    <location>
        <begin position="7"/>
        <end position="20"/>
    </location>
</feature>
<evidence type="ECO:0000313" key="11">
    <source>
        <dbReference type="WBParaSite" id="PSAMB.scaffold672size44133.g7834.t1"/>
    </source>
</evidence>
<dbReference type="CDD" id="cd04301">
    <property type="entry name" value="NAT_SF"/>
    <property type="match status" value="1"/>
</dbReference>
<dbReference type="AlphaFoldDB" id="A0A914V8C9"/>
<dbReference type="WBParaSite" id="PSAMB.scaffold1655size28963.g14217.t1">
    <property type="protein sequence ID" value="PSAMB.scaffold1655size28963.g14217.t1"/>
    <property type="gene ID" value="PSAMB.scaffold1655size28963.g14217"/>
</dbReference>
<organism evidence="9 10">
    <name type="scientific">Plectus sambesii</name>
    <dbReference type="NCBI Taxonomy" id="2011161"/>
    <lineage>
        <taxon>Eukaryota</taxon>
        <taxon>Metazoa</taxon>
        <taxon>Ecdysozoa</taxon>
        <taxon>Nematoda</taxon>
        <taxon>Chromadorea</taxon>
        <taxon>Plectida</taxon>
        <taxon>Plectina</taxon>
        <taxon>Plectoidea</taxon>
        <taxon>Plectidae</taxon>
        <taxon>Plectus</taxon>
    </lineage>
</organism>
<evidence type="ECO:0000256" key="1">
    <source>
        <dbReference type="ARBA" id="ARBA00004832"/>
    </source>
</evidence>
<dbReference type="PANTHER" id="PTHR13355:SF11">
    <property type="entry name" value="GLUCOSAMINE 6-PHOSPHATE N-ACETYLTRANSFERASE"/>
    <property type="match status" value="1"/>
</dbReference>
<dbReference type="GO" id="GO:0004343">
    <property type="term" value="F:glucosamine 6-phosphate N-acetyltransferase activity"/>
    <property type="evidence" value="ECO:0007669"/>
    <property type="project" value="UniProtKB-UniRule"/>
</dbReference>
<dbReference type="Pfam" id="PF00583">
    <property type="entry name" value="Acetyltransf_1"/>
    <property type="match status" value="1"/>
</dbReference>
<name>A0A914V8C9_9BILA</name>
<dbReference type="Gene3D" id="3.40.630.30">
    <property type="match status" value="1"/>
</dbReference>
<dbReference type="InterPro" id="IPR016181">
    <property type="entry name" value="Acyl_CoA_acyltransferase"/>
</dbReference>
<evidence type="ECO:0000256" key="3">
    <source>
        <dbReference type="ARBA" id="ARBA00022679"/>
    </source>
</evidence>